<protein>
    <submittedName>
        <fullName evidence="2">Transcriptional regulator</fullName>
    </submittedName>
</protein>
<evidence type="ECO:0000256" key="1">
    <source>
        <dbReference type="SAM" id="MobiDB-lite"/>
    </source>
</evidence>
<proteinExistence type="predicted"/>
<sequence length="81" mass="8959">MVDKSVAERSPASLDRARKKQIASEEGARTMAQFQAEAVNVRKNMERLKALRLAKQAQDESDAQIAAENAPPAKKKPRKKA</sequence>
<reference evidence="2" key="1">
    <citation type="submission" date="2020-07" db="EMBL/GenBank/DDBJ databases">
        <title>Huge and variable diversity of episymbiotic CPR bacteria and DPANN archaea in groundwater ecosystems.</title>
        <authorList>
            <person name="He C.Y."/>
            <person name="Keren R."/>
            <person name="Whittaker M."/>
            <person name="Farag I.F."/>
            <person name="Doudna J."/>
            <person name="Cate J.H.D."/>
            <person name="Banfield J.F."/>
        </authorList>
    </citation>
    <scope>NUCLEOTIDE SEQUENCE</scope>
    <source>
        <strain evidence="2">NC_groundwater_1818_Pr3_B-0.1um_66_35</strain>
    </source>
</reference>
<dbReference type="EMBL" id="JACRJB010000007">
    <property type="protein sequence ID" value="MBI5128271.1"/>
    <property type="molecule type" value="Genomic_DNA"/>
</dbReference>
<accession>A0A933VZB5</accession>
<gene>
    <name evidence="2" type="ORF">HZA66_02405</name>
</gene>
<feature type="region of interest" description="Disordered" evidence="1">
    <location>
        <begin position="1"/>
        <end position="26"/>
    </location>
</feature>
<comment type="caution">
    <text evidence="2">The sequence shown here is derived from an EMBL/GenBank/DDBJ whole genome shotgun (WGS) entry which is preliminary data.</text>
</comment>
<evidence type="ECO:0000313" key="2">
    <source>
        <dbReference type="EMBL" id="MBI5128271.1"/>
    </source>
</evidence>
<evidence type="ECO:0000313" key="3">
    <source>
        <dbReference type="Proteomes" id="UP000782519"/>
    </source>
</evidence>
<dbReference type="Proteomes" id="UP000782519">
    <property type="component" value="Unassembled WGS sequence"/>
</dbReference>
<organism evidence="2 3">
    <name type="scientific">Rhodopseudomonas palustris</name>
    <dbReference type="NCBI Taxonomy" id="1076"/>
    <lineage>
        <taxon>Bacteria</taxon>
        <taxon>Pseudomonadati</taxon>
        <taxon>Pseudomonadota</taxon>
        <taxon>Alphaproteobacteria</taxon>
        <taxon>Hyphomicrobiales</taxon>
        <taxon>Nitrobacteraceae</taxon>
        <taxon>Rhodopseudomonas</taxon>
    </lineage>
</organism>
<feature type="region of interest" description="Disordered" evidence="1">
    <location>
        <begin position="53"/>
        <end position="81"/>
    </location>
</feature>
<name>A0A933VZB5_RHOPL</name>
<dbReference type="AlphaFoldDB" id="A0A933VZB5"/>